<reference evidence="2 3" key="1">
    <citation type="submission" date="2016-09" db="EMBL/GenBank/DDBJ databases">
        <title>Photobacterium proteolyticum sp. nov. a protease producing bacterium isolated from ocean sediments of Laizhou Bay.</title>
        <authorList>
            <person name="Li Y."/>
        </authorList>
    </citation>
    <scope>NUCLEOTIDE SEQUENCE [LARGE SCALE GENOMIC DNA]</scope>
    <source>
        <strain evidence="2 3">13-12</strain>
    </source>
</reference>
<comment type="caution">
    <text evidence="2">The sequence shown here is derived from an EMBL/GenBank/DDBJ whole genome shotgun (WGS) entry which is preliminary data.</text>
</comment>
<dbReference type="Proteomes" id="UP000186905">
    <property type="component" value="Unassembled WGS sequence"/>
</dbReference>
<keyword evidence="3" id="KW-1185">Reference proteome</keyword>
<gene>
    <name evidence="2" type="ORF">BIT28_21865</name>
</gene>
<sequence>MNNSEPVDTQDRAKYEWQSFLFIVIFLFPILSVVLVGGYGFIVWAMQAFFIGPPGHG</sequence>
<dbReference type="Pfam" id="PF06796">
    <property type="entry name" value="NapE"/>
    <property type="match status" value="1"/>
</dbReference>
<organism evidence="2 3">
    <name type="scientific">Photobacterium proteolyticum</name>
    <dbReference type="NCBI Taxonomy" id="1903952"/>
    <lineage>
        <taxon>Bacteria</taxon>
        <taxon>Pseudomonadati</taxon>
        <taxon>Pseudomonadota</taxon>
        <taxon>Gammaproteobacteria</taxon>
        <taxon>Vibrionales</taxon>
        <taxon>Vibrionaceae</taxon>
        <taxon>Photobacterium</taxon>
    </lineage>
</organism>
<evidence type="ECO:0000313" key="3">
    <source>
        <dbReference type="Proteomes" id="UP000186905"/>
    </source>
</evidence>
<keyword evidence="1" id="KW-0472">Membrane</keyword>
<dbReference type="AlphaFoldDB" id="A0A1Q9GG63"/>
<name>A0A1Q9GG63_9GAMM</name>
<dbReference type="InterPro" id="IPR010649">
    <property type="entry name" value="NapE_TorE"/>
</dbReference>
<accession>A0A1Q9GG63</accession>
<keyword evidence="1" id="KW-0812">Transmembrane</keyword>
<proteinExistence type="predicted"/>
<keyword evidence="1" id="KW-1133">Transmembrane helix</keyword>
<dbReference type="STRING" id="1903952.BIT28_21865"/>
<evidence type="ECO:0000256" key="1">
    <source>
        <dbReference type="SAM" id="Phobius"/>
    </source>
</evidence>
<dbReference type="EMBL" id="MJIL01000087">
    <property type="protein sequence ID" value="OLQ73376.1"/>
    <property type="molecule type" value="Genomic_DNA"/>
</dbReference>
<protein>
    <submittedName>
        <fullName evidence="2">NapE protein</fullName>
    </submittedName>
</protein>
<dbReference type="RefSeq" id="WP_075766471.1">
    <property type="nucleotide sequence ID" value="NZ_MJIL01000087.1"/>
</dbReference>
<evidence type="ECO:0000313" key="2">
    <source>
        <dbReference type="EMBL" id="OLQ73376.1"/>
    </source>
</evidence>
<feature type="transmembrane region" description="Helical" evidence="1">
    <location>
        <begin position="20"/>
        <end position="44"/>
    </location>
</feature>